<keyword evidence="7 10" id="KW-0067">ATP-binding</keyword>
<dbReference type="EC" id="2.7.11.1" evidence="2"/>
<organism evidence="13 14">
    <name type="scientific">Brettanomyces naardenensis</name>
    <name type="common">Yeast</name>
    <dbReference type="NCBI Taxonomy" id="13370"/>
    <lineage>
        <taxon>Eukaryota</taxon>
        <taxon>Fungi</taxon>
        <taxon>Dikarya</taxon>
        <taxon>Ascomycota</taxon>
        <taxon>Saccharomycotina</taxon>
        <taxon>Pichiomycetes</taxon>
        <taxon>Pichiales</taxon>
        <taxon>Pichiaceae</taxon>
        <taxon>Brettanomyces</taxon>
    </lineage>
</organism>
<evidence type="ECO:0000256" key="1">
    <source>
        <dbReference type="ARBA" id="ARBA00008874"/>
    </source>
</evidence>
<evidence type="ECO:0000259" key="12">
    <source>
        <dbReference type="PROSITE" id="PS50011"/>
    </source>
</evidence>
<dbReference type="PANTHER" id="PTHR48012">
    <property type="entry name" value="STERILE20-LIKE KINASE, ISOFORM B-RELATED"/>
    <property type="match status" value="1"/>
</dbReference>
<evidence type="ECO:0000256" key="10">
    <source>
        <dbReference type="PROSITE-ProRule" id="PRU10141"/>
    </source>
</evidence>
<gene>
    <name evidence="13" type="ORF">BRENAR_LOCUS1901</name>
</gene>
<dbReference type="GO" id="GO:0004674">
    <property type="term" value="F:protein serine/threonine kinase activity"/>
    <property type="evidence" value="ECO:0007669"/>
    <property type="project" value="UniProtKB-KW"/>
</dbReference>
<comment type="similarity">
    <text evidence="1">Belongs to the protein kinase superfamily. STE Ser/Thr protein kinase family. STE20 subfamily.</text>
</comment>
<dbReference type="InterPro" id="IPR017441">
    <property type="entry name" value="Protein_kinase_ATP_BS"/>
</dbReference>
<keyword evidence="4" id="KW-0808">Transferase</keyword>
<feature type="region of interest" description="Disordered" evidence="11">
    <location>
        <begin position="485"/>
        <end position="634"/>
    </location>
</feature>
<feature type="compositionally biased region" description="Polar residues" evidence="11">
    <location>
        <begin position="604"/>
        <end position="628"/>
    </location>
</feature>
<feature type="region of interest" description="Disordered" evidence="11">
    <location>
        <begin position="425"/>
        <end position="458"/>
    </location>
</feature>
<dbReference type="FunCoup" id="A0A448YJV2">
    <property type="interactions" value="274"/>
</dbReference>
<evidence type="ECO:0000256" key="4">
    <source>
        <dbReference type="ARBA" id="ARBA00022679"/>
    </source>
</evidence>
<proteinExistence type="inferred from homology"/>
<sequence length="844" mass="92578">MSRKPEPVTRFYRRLEVVGRGKFGTVYKGLDLSTKKLVALKVLNLDTEEDEVREVQKEIQFLSQLKSVPNVTRYHGSYLNGHNLWIVMDYCAGGSVRTLLKPGPLEELHISVIARELLHALKFVHENGVIHRDIKAANILISKDGHVQLSDFGVAAQLTSTALKRTTMAGTPYWMAPEVITEGTAYNVKADIWSFGITIYEMATGNPPYGDKDAMRALQMITHHEPPRLEGRQYSNLLKEFVAMCLEEKPDLRPSAAELLKSRFIKAYRQTSTATLKEVIGRYLIWRDKRTSRDSLYLEEEAQKAQNVRDDDQSYDVKWDFDSLKSAEYIVENEIEVDDLGTATTNSNFHTPTTYHTYRELTMTTSSPYQQRTLGAGAGAGAGAGTATIPGTPTTPATTVVASATSSSFFSPAEPPKSLLKLFKEGESDDEESGAPEDDLLLMSNNTSSAPTPVGAPGALEMAPVPEESPSIEIPTMETLETAMQRKMHTRSRAATVTASQYPQSAQTQPTQPIQPQPTYPLPSQSTYSASPSLPPSSLPPSAPHRSSSAAEFRPEAVRRPTLTTASNGGRRTPSPKKATSGDTSLRNSPLRVTMSPPHMKPLTTANSQPLLQPINTTNHSGINTGPQTAPPMMNNELYDQQQQQQQQSAPTTASLVRARSQKRLQMPAPMSFGNPDIQNSPERLNQFGVNINLASNIPLAMTPVAEKNTEDLMPENPDHQISTNTNSNSTFVHAHNSIPEESAISELPPSHVNHRTQPPPASQLASKLAELHVMDAFDFQIPGSILGEPEESFDHDDNVDAENSMADDNIGNLGDDKDAIASEVFEMFGKIRDVLGVVVEQMS</sequence>
<dbReference type="SMART" id="SM00220">
    <property type="entry name" value="S_TKc"/>
    <property type="match status" value="1"/>
</dbReference>
<dbReference type="PANTHER" id="PTHR48012:SF10">
    <property type="entry name" value="FI20177P1"/>
    <property type="match status" value="1"/>
</dbReference>
<dbReference type="GO" id="GO:0005737">
    <property type="term" value="C:cytoplasm"/>
    <property type="evidence" value="ECO:0007669"/>
    <property type="project" value="TreeGrafter"/>
</dbReference>
<evidence type="ECO:0000256" key="2">
    <source>
        <dbReference type="ARBA" id="ARBA00012513"/>
    </source>
</evidence>
<protein>
    <recommendedName>
        <fullName evidence="2">non-specific serine/threonine protein kinase</fullName>
        <ecNumber evidence="2">2.7.11.1</ecNumber>
    </recommendedName>
</protein>
<comment type="catalytic activity">
    <reaction evidence="8">
        <text>L-threonyl-[protein] + ATP = O-phospho-L-threonyl-[protein] + ADP + H(+)</text>
        <dbReference type="Rhea" id="RHEA:46608"/>
        <dbReference type="Rhea" id="RHEA-COMP:11060"/>
        <dbReference type="Rhea" id="RHEA-COMP:11605"/>
        <dbReference type="ChEBI" id="CHEBI:15378"/>
        <dbReference type="ChEBI" id="CHEBI:30013"/>
        <dbReference type="ChEBI" id="CHEBI:30616"/>
        <dbReference type="ChEBI" id="CHEBI:61977"/>
        <dbReference type="ChEBI" id="CHEBI:456216"/>
        <dbReference type="EC" id="2.7.11.1"/>
    </reaction>
</comment>
<feature type="domain" description="Protein kinase" evidence="12">
    <location>
        <begin position="12"/>
        <end position="265"/>
    </location>
</feature>
<dbReference type="Gene3D" id="1.10.510.10">
    <property type="entry name" value="Transferase(Phosphotransferase) domain 1"/>
    <property type="match status" value="1"/>
</dbReference>
<evidence type="ECO:0000256" key="9">
    <source>
        <dbReference type="ARBA" id="ARBA00048679"/>
    </source>
</evidence>
<evidence type="ECO:0000256" key="8">
    <source>
        <dbReference type="ARBA" id="ARBA00047899"/>
    </source>
</evidence>
<dbReference type="PROSITE" id="PS50011">
    <property type="entry name" value="PROTEIN_KINASE_DOM"/>
    <property type="match status" value="1"/>
</dbReference>
<evidence type="ECO:0000313" key="13">
    <source>
        <dbReference type="EMBL" id="VEU21166.1"/>
    </source>
</evidence>
<dbReference type="FunFam" id="1.10.510.10:FF:000499">
    <property type="entry name" value="Serine/threonine-protein kinase KIC1"/>
    <property type="match status" value="1"/>
</dbReference>
<dbReference type="InterPro" id="IPR050629">
    <property type="entry name" value="STE20/SPS1-PAK"/>
</dbReference>
<feature type="compositionally biased region" description="Low complexity" evidence="11">
    <location>
        <begin position="498"/>
        <end position="512"/>
    </location>
</feature>
<dbReference type="Pfam" id="PF00069">
    <property type="entry name" value="Pkinase"/>
    <property type="match status" value="1"/>
</dbReference>
<dbReference type="PROSITE" id="PS00108">
    <property type="entry name" value="PROTEIN_KINASE_ST"/>
    <property type="match status" value="1"/>
</dbReference>
<name>A0A448YJV2_BRENA</name>
<evidence type="ECO:0000256" key="11">
    <source>
        <dbReference type="SAM" id="MobiDB-lite"/>
    </source>
</evidence>
<dbReference type="AlphaFoldDB" id="A0A448YJV2"/>
<keyword evidence="6" id="KW-0418">Kinase</keyword>
<reference evidence="13 14" key="1">
    <citation type="submission" date="2018-12" db="EMBL/GenBank/DDBJ databases">
        <authorList>
            <person name="Tiukova I."/>
            <person name="Dainat J."/>
        </authorList>
    </citation>
    <scope>NUCLEOTIDE SEQUENCE [LARGE SCALE GENOMIC DNA]</scope>
</reference>
<evidence type="ECO:0000256" key="5">
    <source>
        <dbReference type="ARBA" id="ARBA00022741"/>
    </source>
</evidence>
<dbReference type="InterPro" id="IPR008271">
    <property type="entry name" value="Ser/Thr_kinase_AS"/>
</dbReference>
<dbReference type="InterPro" id="IPR000719">
    <property type="entry name" value="Prot_kinase_dom"/>
</dbReference>
<dbReference type="PROSITE" id="PS00107">
    <property type="entry name" value="PROTEIN_KINASE_ATP"/>
    <property type="match status" value="1"/>
</dbReference>
<dbReference type="GO" id="GO:0030447">
    <property type="term" value="P:filamentous growth"/>
    <property type="evidence" value="ECO:0007669"/>
    <property type="project" value="UniProtKB-ARBA"/>
</dbReference>
<dbReference type="GO" id="GO:0005524">
    <property type="term" value="F:ATP binding"/>
    <property type="evidence" value="ECO:0007669"/>
    <property type="project" value="UniProtKB-UniRule"/>
</dbReference>
<keyword evidence="5 10" id="KW-0547">Nucleotide-binding</keyword>
<evidence type="ECO:0000313" key="14">
    <source>
        <dbReference type="Proteomes" id="UP000290900"/>
    </source>
</evidence>
<dbReference type="EMBL" id="CAACVR010000010">
    <property type="protein sequence ID" value="VEU21166.1"/>
    <property type="molecule type" value="Genomic_DNA"/>
</dbReference>
<comment type="catalytic activity">
    <reaction evidence="9">
        <text>L-seryl-[protein] + ATP = O-phospho-L-seryl-[protein] + ADP + H(+)</text>
        <dbReference type="Rhea" id="RHEA:17989"/>
        <dbReference type="Rhea" id="RHEA-COMP:9863"/>
        <dbReference type="Rhea" id="RHEA-COMP:11604"/>
        <dbReference type="ChEBI" id="CHEBI:15378"/>
        <dbReference type="ChEBI" id="CHEBI:29999"/>
        <dbReference type="ChEBI" id="CHEBI:30616"/>
        <dbReference type="ChEBI" id="CHEBI:83421"/>
        <dbReference type="ChEBI" id="CHEBI:456216"/>
        <dbReference type="EC" id="2.7.11.1"/>
    </reaction>
</comment>
<dbReference type="STRING" id="13370.A0A448YJV2"/>
<keyword evidence="14" id="KW-1185">Reference proteome</keyword>
<dbReference type="SUPFAM" id="SSF56112">
    <property type="entry name" value="Protein kinase-like (PK-like)"/>
    <property type="match status" value="1"/>
</dbReference>
<evidence type="ECO:0000256" key="6">
    <source>
        <dbReference type="ARBA" id="ARBA00022777"/>
    </source>
</evidence>
<evidence type="ECO:0000256" key="3">
    <source>
        <dbReference type="ARBA" id="ARBA00022527"/>
    </source>
</evidence>
<feature type="compositionally biased region" description="Acidic residues" evidence="11">
    <location>
        <begin position="427"/>
        <end position="440"/>
    </location>
</feature>
<dbReference type="Proteomes" id="UP000290900">
    <property type="component" value="Unassembled WGS sequence"/>
</dbReference>
<feature type="binding site" evidence="10">
    <location>
        <position position="41"/>
    </location>
    <ligand>
        <name>ATP</name>
        <dbReference type="ChEBI" id="CHEBI:30616"/>
    </ligand>
</feature>
<dbReference type="InParanoid" id="A0A448YJV2"/>
<dbReference type="OrthoDB" id="248923at2759"/>
<dbReference type="InterPro" id="IPR011009">
    <property type="entry name" value="Kinase-like_dom_sf"/>
</dbReference>
<keyword evidence="3" id="KW-0723">Serine/threonine-protein kinase</keyword>
<accession>A0A448YJV2</accession>
<feature type="compositionally biased region" description="Pro residues" evidence="11">
    <location>
        <begin position="533"/>
        <end position="543"/>
    </location>
</feature>
<evidence type="ECO:0000256" key="7">
    <source>
        <dbReference type="ARBA" id="ARBA00022840"/>
    </source>
</evidence>